<dbReference type="EnsemblPlants" id="AET5Gv20784000.1">
    <property type="protein sequence ID" value="AET5Gv20784000.1"/>
    <property type="gene ID" value="AET5Gv20784000"/>
</dbReference>
<evidence type="ECO:0000256" key="1">
    <source>
        <dbReference type="ARBA" id="ARBA00007345"/>
    </source>
</evidence>
<dbReference type="PANTHER" id="PTHR11880">
    <property type="entry name" value="RIBOSOMAL PROTEIN S19P FAMILY MEMBER"/>
    <property type="match status" value="1"/>
</dbReference>
<reference evidence="5" key="4">
    <citation type="submission" date="2019-03" db="UniProtKB">
        <authorList>
            <consortium name="EnsemblPlants"/>
        </authorList>
    </citation>
    <scope>IDENTIFICATION</scope>
</reference>
<reference evidence="6" key="2">
    <citation type="journal article" date="2017" name="Nat. Plants">
        <title>The Aegilops tauschii genome reveals multiple impacts of transposons.</title>
        <authorList>
            <person name="Zhao G."/>
            <person name="Zou C."/>
            <person name="Li K."/>
            <person name="Wang K."/>
            <person name="Li T."/>
            <person name="Gao L."/>
            <person name="Zhang X."/>
            <person name="Wang H."/>
            <person name="Yang Z."/>
            <person name="Liu X."/>
            <person name="Jiang W."/>
            <person name="Mao L."/>
            <person name="Kong X."/>
            <person name="Jiao Y."/>
            <person name="Jia J."/>
        </authorList>
    </citation>
    <scope>NUCLEOTIDE SEQUENCE [LARGE SCALE GENOMIC DNA]</scope>
    <source>
        <strain evidence="6">cv. AL8/78</strain>
    </source>
</reference>
<organism evidence="5 6">
    <name type="scientific">Aegilops tauschii subsp. strangulata</name>
    <name type="common">Goatgrass</name>
    <dbReference type="NCBI Taxonomy" id="200361"/>
    <lineage>
        <taxon>Eukaryota</taxon>
        <taxon>Viridiplantae</taxon>
        <taxon>Streptophyta</taxon>
        <taxon>Embryophyta</taxon>
        <taxon>Tracheophyta</taxon>
        <taxon>Spermatophyta</taxon>
        <taxon>Magnoliopsida</taxon>
        <taxon>Liliopsida</taxon>
        <taxon>Poales</taxon>
        <taxon>Poaceae</taxon>
        <taxon>BOP clade</taxon>
        <taxon>Pooideae</taxon>
        <taxon>Triticodae</taxon>
        <taxon>Triticeae</taxon>
        <taxon>Triticinae</taxon>
        <taxon>Aegilops</taxon>
    </lineage>
</organism>
<dbReference type="GO" id="GO:0003723">
    <property type="term" value="F:RNA binding"/>
    <property type="evidence" value="ECO:0007669"/>
    <property type="project" value="InterPro"/>
</dbReference>
<reference evidence="5" key="5">
    <citation type="journal article" date="2021" name="G3 (Bethesda)">
        <title>Aegilops tauschii genome assembly Aet v5.0 features greater sequence contiguity and improved annotation.</title>
        <authorList>
            <person name="Wang L."/>
            <person name="Zhu T."/>
            <person name="Rodriguez J.C."/>
            <person name="Deal K.R."/>
            <person name="Dubcovsky J."/>
            <person name="McGuire P.E."/>
            <person name="Lux T."/>
            <person name="Spannagl M."/>
            <person name="Mayer K.F.X."/>
            <person name="Baldrich P."/>
            <person name="Meyers B.C."/>
            <person name="Huo N."/>
            <person name="Gu Y.Q."/>
            <person name="Zhou H."/>
            <person name="Devos K.M."/>
            <person name="Bennetzen J.L."/>
            <person name="Unver T."/>
            <person name="Budak H."/>
            <person name="Gulick P.J."/>
            <person name="Galiba G."/>
            <person name="Kalapos B."/>
            <person name="Nelson D.R."/>
            <person name="Li P."/>
            <person name="You F.M."/>
            <person name="Luo M.C."/>
            <person name="Dvorak J."/>
        </authorList>
    </citation>
    <scope>NUCLEOTIDE SEQUENCE [LARGE SCALE GENOMIC DNA]</scope>
    <source>
        <strain evidence="5">cv. AL8/78</strain>
    </source>
</reference>
<evidence type="ECO:0000256" key="2">
    <source>
        <dbReference type="ARBA" id="ARBA00022980"/>
    </source>
</evidence>
<dbReference type="InterPro" id="IPR020934">
    <property type="entry name" value="Ribosomal_uS19_CS"/>
</dbReference>
<evidence type="ECO:0000313" key="6">
    <source>
        <dbReference type="Proteomes" id="UP000015105"/>
    </source>
</evidence>
<comment type="similarity">
    <text evidence="1 4">Belongs to the universal ribosomal protein uS19 family.</text>
</comment>
<evidence type="ECO:0008006" key="7">
    <source>
        <dbReference type="Google" id="ProtNLM"/>
    </source>
</evidence>
<dbReference type="PROSITE" id="PS00323">
    <property type="entry name" value="RIBOSOMAL_S19"/>
    <property type="match status" value="1"/>
</dbReference>
<protein>
    <recommendedName>
        <fullName evidence="7">30S ribosomal protein S19, chloroplastic</fullName>
    </recommendedName>
</protein>
<evidence type="ECO:0000256" key="4">
    <source>
        <dbReference type="RuleBase" id="RU003485"/>
    </source>
</evidence>
<dbReference type="STRING" id="200361.A0A453LIH5"/>
<keyword evidence="6" id="KW-1185">Reference proteome</keyword>
<dbReference type="Proteomes" id="UP000015105">
    <property type="component" value="Chromosome 5D"/>
</dbReference>
<dbReference type="PANTHER" id="PTHR11880:SF8">
    <property type="entry name" value="SMALL RIBOSOMAL SUBUNIT PROTEIN US19M"/>
    <property type="match status" value="1"/>
</dbReference>
<dbReference type="Pfam" id="PF00203">
    <property type="entry name" value="Ribosomal_S19"/>
    <property type="match status" value="1"/>
</dbReference>
<dbReference type="InterPro" id="IPR002222">
    <property type="entry name" value="Ribosomal_uS19"/>
</dbReference>
<dbReference type="PRINTS" id="PR00975">
    <property type="entry name" value="RIBOSOMALS19"/>
</dbReference>
<reference evidence="6" key="1">
    <citation type="journal article" date="2014" name="Science">
        <title>Ancient hybridizations among the ancestral genomes of bread wheat.</title>
        <authorList>
            <consortium name="International Wheat Genome Sequencing Consortium,"/>
            <person name="Marcussen T."/>
            <person name="Sandve S.R."/>
            <person name="Heier L."/>
            <person name="Spannagl M."/>
            <person name="Pfeifer M."/>
            <person name="Jakobsen K.S."/>
            <person name="Wulff B.B."/>
            <person name="Steuernagel B."/>
            <person name="Mayer K.F."/>
            <person name="Olsen O.A."/>
        </authorList>
    </citation>
    <scope>NUCLEOTIDE SEQUENCE [LARGE SCALE GENOMIC DNA]</scope>
    <source>
        <strain evidence="6">cv. AL8/78</strain>
    </source>
</reference>
<dbReference type="SUPFAM" id="SSF54570">
    <property type="entry name" value="Ribosomal protein S19"/>
    <property type="match status" value="1"/>
</dbReference>
<dbReference type="Gene3D" id="3.30.860.10">
    <property type="entry name" value="30s Ribosomal Protein S19, Chain A"/>
    <property type="match status" value="1"/>
</dbReference>
<evidence type="ECO:0000313" key="5">
    <source>
        <dbReference type="EnsemblPlants" id="AET5Gv20784000.1"/>
    </source>
</evidence>
<proteinExistence type="inferred from homology"/>
<keyword evidence="3 4" id="KW-0687">Ribonucleoprotein</keyword>
<sequence>MVGHTIAIHNGKEHIPIYITNPMVGRKLGEFVPTRHFTSYENARKDTKSRR</sequence>
<dbReference type="GO" id="GO:0003735">
    <property type="term" value="F:structural constituent of ribosome"/>
    <property type="evidence" value="ECO:0007669"/>
    <property type="project" value="InterPro"/>
</dbReference>
<accession>A0A453LIH5</accession>
<dbReference type="GO" id="GO:0000028">
    <property type="term" value="P:ribosomal small subunit assembly"/>
    <property type="evidence" value="ECO:0007669"/>
    <property type="project" value="TreeGrafter"/>
</dbReference>
<dbReference type="InterPro" id="IPR023575">
    <property type="entry name" value="Ribosomal_uS19_SF"/>
</dbReference>
<name>A0A453LIH5_AEGTS</name>
<reference evidence="5" key="3">
    <citation type="journal article" date="2017" name="Nature">
        <title>Genome sequence of the progenitor of the wheat D genome Aegilops tauschii.</title>
        <authorList>
            <person name="Luo M.C."/>
            <person name="Gu Y.Q."/>
            <person name="Puiu D."/>
            <person name="Wang H."/>
            <person name="Twardziok S.O."/>
            <person name="Deal K.R."/>
            <person name="Huo N."/>
            <person name="Zhu T."/>
            <person name="Wang L."/>
            <person name="Wang Y."/>
            <person name="McGuire P.E."/>
            <person name="Liu S."/>
            <person name="Long H."/>
            <person name="Ramasamy R.K."/>
            <person name="Rodriguez J.C."/>
            <person name="Van S.L."/>
            <person name="Yuan L."/>
            <person name="Wang Z."/>
            <person name="Xia Z."/>
            <person name="Xiao L."/>
            <person name="Anderson O.D."/>
            <person name="Ouyang S."/>
            <person name="Liang Y."/>
            <person name="Zimin A.V."/>
            <person name="Pertea G."/>
            <person name="Qi P."/>
            <person name="Bennetzen J.L."/>
            <person name="Dai X."/>
            <person name="Dawson M.W."/>
            <person name="Muller H.G."/>
            <person name="Kugler K."/>
            <person name="Rivarola-Duarte L."/>
            <person name="Spannagl M."/>
            <person name="Mayer K.F.X."/>
            <person name="Lu F.H."/>
            <person name="Bevan M.W."/>
            <person name="Leroy P."/>
            <person name="Li P."/>
            <person name="You F.M."/>
            <person name="Sun Q."/>
            <person name="Liu Z."/>
            <person name="Lyons E."/>
            <person name="Wicker T."/>
            <person name="Salzberg S.L."/>
            <person name="Devos K.M."/>
            <person name="Dvorak J."/>
        </authorList>
    </citation>
    <scope>NUCLEOTIDE SEQUENCE [LARGE SCALE GENOMIC DNA]</scope>
    <source>
        <strain evidence="5">cv. AL8/78</strain>
    </source>
</reference>
<dbReference type="Gramene" id="AET5Gv20784000.1">
    <property type="protein sequence ID" value="AET5Gv20784000.1"/>
    <property type="gene ID" value="AET5Gv20784000"/>
</dbReference>
<dbReference type="PIRSF" id="PIRSF002144">
    <property type="entry name" value="Ribosomal_S19"/>
    <property type="match status" value="1"/>
</dbReference>
<evidence type="ECO:0000256" key="3">
    <source>
        <dbReference type="ARBA" id="ARBA00023274"/>
    </source>
</evidence>
<dbReference type="GO" id="GO:0006412">
    <property type="term" value="P:translation"/>
    <property type="evidence" value="ECO:0007669"/>
    <property type="project" value="InterPro"/>
</dbReference>
<dbReference type="GO" id="GO:0005763">
    <property type="term" value="C:mitochondrial small ribosomal subunit"/>
    <property type="evidence" value="ECO:0007669"/>
    <property type="project" value="TreeGrafter"/>
</dbReference>
<keyword evidence="2 4" id="KW-0689">Ribosomal protein</keyword>
<dbReference type="AlphaFoldDB" id="A0A453LIH5"/>